<dbReference type="NCBIfam" id="NF006878">
    <property type="entry name" value="PRK09375.1-2"/>
    <property type="match status" value="1"/>
</dbReference>
<dbReference type="FunFam" id="3.40.50.10800:FF:000001">
    <property type="entry name" value="Quinolinate synthase A"/>
    <property type="match status" value="1"/>
</dbReference>
<keyword evidence="5 14" id="KW-0004">4Fe-4S</keyword>
<accession>A0A1G6J0C7</accession>
<comment type="cofactor">
    <cofactor evidence="14">
        <name>[4Fe-4S] cluster</name>
        <dbReference type="ChEBI" id="CHEBI:49883"/>
    </cofactor>
    <text evidence="14">Binds 1 [4Fe-4S] cluster per subunit.</text>
</comment>
<evidence type="ECO:0000256" key="1">
    <source>
        <dbReference type="ARBA" id="ARBA00003791"/>
    </source>
</evidence>
<name>A0A1G6J0C7_9FIRM</name>
<protein>
    <recommendedName>
        <fullName evidence="13 14">Quinolinate synthase</fullName>
        <ecNumber evidence="4 14">2.5.1.72</ecNumber>
    </recommendedName>
</protein>
<dbReference type="InterPro" id="IPR003473">
    <property type="entry name" value="NadA"/>
</dbReference>
<dbReference type="EC" id="2.5.1.72" evidence="4 14"/>
<dbReference type="EMBL" id="FMYT01000002">
    <property type="protein sequence ID" value="SDC11506.1"/>
    <property type="molecule type" value="Genomic_DNA"/>
</dbReference>
<evidence type="ECO:0000313" key="17">
    <source>
        <dbReference type="Proteomes" id="UP000198945"/>
    </source>
</evidence>
<dbReference type="RefSeq" id="WP_073158493.1">
    <property type="nucleotide sequence ID" value="NZ_FMYT01000002.1"/>
</dbReference>
<dbReference type="PANTHER" id="PTHR30573">
    <property type="entry name" value="QUINOLINATE SYNTHETASE A"/>
    <property type="match status" value="1"/>
</dbReference>
<comment type="subcellular location">
    <subcellularLocation>
        <location evidence="2 14">Cytoplasm</location>
    </subcellularLocation>
</comment>
<feature type="binding site" evidence="14">
    <location>
        <position position="257"/>
    </location>
    <ligand>
        <name>[4Fe-4S] cluster</name>
        <dbReference type="ChEBI" id="CHEBI:49883"/>
    </ligand>
</feature>
<dbReference type="Proteomes" id="UP000324896">
    <property type="component" value="Unassembled WGS sequence"/>
</dbReference>
<dbReference type="PANTHER" id="PTHR30573:SF0">
    <property type="entry name" value="QUINOLINATE SYNTHASE, CHLOROPLASTIC"/>
    <property type="match status" value="1"/>
</dbReference>
<comment type="function">
    <text evidence="1 14">Catalyzes the condensation of iminoaspartate with dihydroxyacetone phosphate to form quinolinate.</text>
</comment>
<evidence type="ECO:0000313" key="15">
    <source>
        <dbReference type="EMBL" id="SDC11506.1"/>
    </source>
</evidence>
<evidence type="ECO:0000256" key="13">
    <source>
        <dbReference type="ARBA" id="ARBA00073059"/>
    </source>
</evidence>
<comment type="similarity">
    <text evidence="14">Belongs to the quinolinate synthase family. Type 2 subfamily.</text>
</comment>
<evidence type="ECO:0000256" key="7">
    <source>
        <dbReference type="ARBA" id="ARBA00022642"/>
    </source>
</evidence>
<dbReference type="STRING" id="54121.SAMN04515653_108100"/>
<organism evidence="15 18">
    <name type="scientific">Halanaerobium congolense</name>
    <dbReference type="NCBI Taxonomy" id="54121"/>
    <lineage>
        <taxon>Bacteria</taxon>
        <taxon>Bacillati</taxon>
        <taxon>Bacillota</taxon>
        <taxon>Clostridia</taxon>
        <taxon>Halanaerobiales</taxon>
        <taxon>Halanaerobiaceae</taxon>
        <taxon>Halanaerobium</taxon>
    </lineage>
</organism>
<evidence type="ECO:0000256" key="9">
    <source>
        <dbReference type="ARBA" id="ARBA00022723"/>
    </source>
</evidence>
<dbReference type="UniPathway" id="UPA00253">
    <property type="reaction ID" value="UER00327"/>
</dbReference>
<feature type="binding site" evidence="14">
    <location>
        <position position="39"/>
    </location>
    <ligand>
        <name>iminosuccinate</name>
        <dbReference type="ChEBI" id="CHEBI:77875"/>
    </ligand>
</feature>
<evidence type="ECO:0000256" key="6">
    <source>
        <dbReference type="ARBA" id="ARBA00022490"/>
    </source>
</evidence>
<dbReference type="HAMAP" id="MF_00568">
    <property type="entry name" value="NadA_type2"/>
    <property type="match status" value="1"/>
</dbReference>
<evidence type="ECO:0000256" key="8">
    <source>
        <dbReference type="ARBA" id="ARBA00022679"/>
    </source>
</evidence>
<evidence type="ECO:0000313" key="18">
    <source>
        <dbReference type="Proteomes" id="UP000324896"/>
    </source>
</evidence>
<dbReference type="GO" id="GO:0046872">
    <property type="term" value="F:metal ion binding"/>
    <property type="evidence" value="ECO:0007669"/>
    <property type="project" value="UniProtKB-KW"/>
</dbReference>
<evidence type="ECO:0000256" key="14">
    <source>
        <dbReference type="HAMAP-Rule" id="MF_00568"/>
    </source>
</evidence>
<sequence>MSKLREKLKKLKKAKNAVILAHNYQPAEVQDAADYVGDSFGLSQKAAKLEADVIVFCGVTFMAESAKILSPDKTVLIPEKFAGCPMADMADVESLRWLKEKHPQAAVVTYVNSSTEIKAESDLCCTSSNAVDIVNSIEADKVIFLPDQNLANYVEQKTDKEIIKWDGFCPVHHWVQKADIKRMKELYPEAIIAVHPECRSEVVKAANFVGSTAAILNYAKNTEAQKMIIGTELGLLHRLKEENPAKNFYLLSPHLICQNMKKNSLKKIYKALKNMKTVIEIEEMTRLKAASALEKMLV</sequence>
<dbReference type="GO" id="GO:0008987">
    <property type="term" value="F:quinolinate synthetase A activity"/>
    <property type="evidence" value="ECO:0007669"/>
    <property type="project" value="UniProtKB-UniRule"/>
</dbReference>
<reference evidence="16 17" key="1">
    <citation type="submission" date="2016-10" db="EMBL/GenBank/DDBJ databases">
        <authorList>
            <person name="de Groot N.N."/>
        </authorList>
    </citation>
    <scope>NUCLEOTIDE SEQUENCE [LARGE SCALE GENOMIC DNA]</scope>
    <source>
        <strain evidence="16 17">WG7</strain>
    </source>
</reference>
<feature type="binding site" evidence="14">
    <location>
        <position position="169"/>
    </location>
    <ligand>
        <name>[4Fe-4S] cluster</name>
        <dbReference type="ChEBI" id="CHEBI:49883"/>
    </ligand>
</feature>
<feature type="binding site" evidence="14">
    <location>
        <position position="212"/>
    </location>
    <ligand>
        <name>iminosuccinate</name>
        <dbReference type="ChEBI" id="CHEBI:77875"/>
    </ligand>
</feature>
<dbReference type="InterPro" id="IPR023066">
    <property type="entry name" value="Quinolinate_synth_type2"/>
</dbReference>
<feature type="binding site" evidence="14">
    <location>
        <position position="84"/>
    </location>
    <ligand>
        <name>[4Fe-4S] cluster</name>
        <dbReference type="ChEBI" id="CHEBI:49883"/>
    </ligand>
</feature>
<dbReference type="GO" id="GO:0051539">
    <property type="term" value="F:4 iron, 4 sulfur cluster binding"/>
    <property type="evidence" value="ECO:0007669"/>
    <property type="project" value="UniProtKB-KW"/>
</dbReference>
<evidence type="ECO:0000256" key="12">
    <source>
        <dbReference type="ARBA" id="ARBA00050125"/>
    </source>
</evidence>
<dbReference type="SUPFAM" id="SSF142754">
    <property type="entry name" value="NadA-like"/>
    <property type="match status" value="1"/>
</dbReference>
<dbReference type="Pfam" id="PF02445">
    <property type="entry name" value="NadA"/>
    <property type="match status" value="1"/>
</dbReference>
<keyword evidence="6 14" id="KW-0963">Cytoplasm</keyword>
<keyword evidence="11 14" id="KW-0411">Iron-sulfur</keyword>
<feature type="binding site" evidence="14">
    <location>
        <begin position="195"/>
        <end position="197"/>
    </location>
    <ligand>
        <name>iminosuccinate</name>
        <dbReference type="ChEBI" id="CHEBI:77875"/>
    </ligand>
</feature>
<dbReference type="Proteomes" id="UP000198945">
    <property type="component" value="Unassembled WGS sequence"/>
</dbReference>
<comment type="pathway">
    <text evidence="3 14">Cofactor biosynthesis; NAD(+) biosynthesis; quinolinate from iminoaspartate: step 1/1.</text>
</comment>
<keyword evidence="10 14" id="KW-0408">Iron</keyword>
<dbReference type="GO" id="GO:0034628">
    <property type="term" value="P:'de novo' NAD+ biosynthetic process from L-aspartate"/>
    <property type="evidence" value="ECO:0007669"/>
    <property type="project" value="TreeGrafter"/>
</dbReference>
<dbReference type="AlphaFoldDB" id="A0A1G6J0C7"/>
<reference evidence="15 18" key="2">
    <citation type="submission" date="2016-10" db="EMBL/GenBank/DDBJ databases">
        <authorList>
            <person name="Varghese N."/>
            <person name="Submissions S."/>
        </authorList>
    </citation>
    <scope>NUCLEOTIDE SEQUENCE [LARGE SCALE GENOMIC DNA]</scope>
    <source>
        <strain evidence="15 18">WG10</strain>
    </source>
</reference>
<dbReference type="FunFam" id="3.40.50.10800:FF:000003">
    <property type="entry name" value="Quinolinate synthase A"/>
    <property type="match status" value="1"/>
</dbReference>
<evidence type="ECO:0000256" key="2">
    <source>
        <dbReference type="ARBA" id="ARBA00004496"/>
    </source>
</evidence>
<dbReference type="Gene3D" id="3.40.50.10800">
    <property type="entry name" value="NadA-like"/>
    <property type="match status" value="3"/>
</dbReference>
<feature type="binding site" evidence="14">
    <location>
        <position position="22"/>
    </location>
    <ligand>
        <name>iminosuccinate</name>
        <dbReference type="ChEBI" id="CHEBI:77875"/>
    </ligand>
</feature>
<feature type="binding site" evidence="14">
    <location>
        <position position="127"/>
    </location>
    <ligand>
        <name>iminosuccinate</name>
        <dbReference type="ChEBI" id="CHEBI:77875"/>
    </ligand>
</feature>
<keyword evidence="9 14" id="KW-0479">Metal-binding</keyword>
<dbReference type="InterPro" id="IPR036094">
    <property type="entry name" value="NadA_sf"/>
</dbReference>
<proteinExistence type="inferred from homology"/>
<keyword evidence="8 14" id="KW-0808">Transferase</keyword>
<evidence type="ECO:0000256" key="10">
    <source>
        <dbReference type="ARBA" id="ARBA00023004"/>
    </source>
</evidence>
<keyword evidence="7 14" id="KW-0662">Pyridine nucleotide biosynthesis</keyword>
<evidence type="ECO:0000313" key="16">
    <source>
        <dbReference type="EMBL" id="SDI44781.1"/>
    </source>
</evidence>
<evidence type="ECO:0000256" key="4">
    <source>
        <dbReference type="ARBA" id="ARBA00012669"/>
    </source>
</evidence>
<dbReference type="GO" id="GO:0005737">
    <property type="term" value="C:cytoplasm"/>
    <property type="evidence" value="ECO:0007669"/>
    <property type="project" value="UniProtKB-SubCell"/>
</dbReference>
<evidence type="ECO:0000256" key="5">
    <source>
        <dbReference type="ARBA" id="ARBA00022485"/>
    </source>
</evidence>
<dbReference type="OrthoDB" id="9801204at2"/>
<evidence type="ECO:0000256" key="11">
    <source>
        <dbReference type="ARBA" id="ARBA00023014"/>
    </source>
</evidence>
<evidence type="ECO:0000256" key="3">
    <source>
        <dbReference type="ARBA" id="ARBA00005065"/>
    </source>
</evidence>
<feature type="binding site" evidence="14">
    <location>
        <begin position="110"/>
        <end position="112"/>
    </location>
    <ligand>
        <name>iminosuccinate</name>
        <dbReference type="ChEBI" id="CHEBI:77875"/>
    </ligand>
</feature>
<comment type="catalytic activity">
    <reaction evidence="12">
        <text>iminosuccinate + dihydroxyacetone phosphate = quinolinate + phosphate + 2 H2O + H(+)</text>
        <dbReference type="Rhea" id="RHEA:25888"/>
        <dbReference type="ChEBI" id="CHEBI:15377"/>
        <dbReference type="ChEBI" id="CHEBI:15378"/>
        <dbReference type="ChEBI" id="CHEBI:29959"/>
        <dbReference type="ChEBI" id="CHEBI:43474"/>
        <dbReference type="ChEBI" id="CHEBI:57642"/>
        <dbReference type="ChEBI" id="CHEBI:77875"/>
        <dbReference type="EC" id="2.5.1.72"/>
    </reaction>
    <physiologicalReaction direction="left-to-right" evidence="12">
        <dbReference type="Rhea" id="RHEA:25889"/>
    </physiologicalReaction>
</comment>
<gene>
    <name evidence="14" type="primary">nadA</name>
    <name evidence="15" type="ORF">SAMN04488597_102123</name>
    <name evidence="16" type="ORF">SAMN04515654_106100</name>
</gene>
<dbReference type="EMBL" id="FNEH01000006">
    <property type="protein sequence ID" value="SDI44781.1"/>
    <property type="molecule type" value="Genomic_DNA"/>
</dbReference>
<dbReference type="NCBIfam" id="TIGR00550">
    <property type="entry name" value="nadA"/>
    <property type="match status" value="1"/>
</dbReference>